<evidence type="ECO:0000259" key="1">
    <source>
        <dbReference type="Pfam" id="PF23845"/>
    </source>
</evidence>
<feature type="domain" description="Non-contractile tail sheath TIM barrel" evidence="1">
    <location>
        <begin position="83"/>
        <end position="201"/>
    </location>
</feature>
<dbReference type="EMBL" id="LAZR01040061">
    <property type="protein sequence ID" value="KKL15447.1"/>
    <property type="molecule type" value="Genomic_DNA"/>
</dbReference>
<feature type="non-terminal residue" evidence="2">
    <location>
        <position position="1"/>
    </location>
</feature>
<dbReference type="InterPro" id="IPR057122">
    <property type="entry name" value="TIM-barrel_NCTSP"/>
</dbReference>
<organism evidence="2">
    <name type="scientific">marine sediment metagenome</name>
    <dbReference type="NCBI Taxonomy" id="412755"/>
    <lineage>
        <taxon>unclassified sequences</taxon>
        <taxon>metagenomes</taxon>
        <taxon>ecological metagenomes</taxon>
    </lineage>
</organism>
<dbReference type="Pfam" id="PF23845">
    <property type="entry name" value="TIM-barrel_NCTSP"/>
    <property type="match status" value="1"/>
</dbReference>
<name>A0A0F9BNN7_9ZZZZ</name>
<dbReference type="AlphaFoldDB" id="A0A0F9BNN7"/>
<reference evidence="2" key="1">
    <citation type="journal article" date="2015" name="Nature">
        <title>Complex archaea that bridge the gap between prokaryotes and eukaryotes.</title>
        <authorList>
            <person name="Spang A."/>
            <person name="Saw J.H."/>
            <person name="Jorgensen S.L."/>
            <person name="Zaremba-Niedzwiedzka K."/>
            <person name="Martijn J."/>
            <person name="Lind A.E."/>
            <person name="van Eijk R."/>
            <person name="Schleper C."/>
            <person name="Guy L."/>
            <person name="Ettema T.J."/>
        </authorList>
    </citation>
    <scope>NUCLEOTIDE SEQUENCE</scope>
</reference>
<sequence length="404" mass="45235">GTTIGKTMFPIDDGESIARHFKMFINHTFVGVWASSIGNVLHIQIRSPINGFTHEVSWTSSTGIVPETGTLAAGTEGEWEIHPSPSKVLNEGAVEWHRDYFRQLKAEGLDVIATYGHEWVVPPDDLSIGNIWIARFKNGTAVSTETGFGGLNSNHGVFSNTVQAYEIRTYKETIDIFNSLGMVPKVQLGEKQWWFFPKSGVFSADGMAYFDNDTTLAILGQLGWFVFDPLTPFFEPSLQRLTSNFLRDYLQSYLGNIISALRAYDSTVVIEQLYAYDVNQDIATQQGISGVGGKWNFFINTPSMISDFSSTDLDLLKVEALAHGVTDRDNNRARVASNIYKGFNWPPTKVSYMLPILNAGCPWQREFHIAEESQVSNITLWAGDHYFLFSWPEIPPAEKFATAR</sequence>
<comment type="caution">
    <text evidence="2">The sequence shown here is derived from an EMBL/GenBank/DDBJ whole genome shotgun (WGS) entry which is preliminary data.</text>
</comment>
<accession>A0A0F9BNN7</accession>
<gene>
    <name evidence="2" type="ORF">LCGC14_2505520</name>
</gene>
<protein>
    <recommendedName>
        <fullName evidence="1">Non-contractile tail sheath TIM barrel domain-containing protein</fullName>
    </recommendedName>
</protein>
<evidence type="ECO:0000313" key="2">
    <source>
        <dbReference type="EMBL" id="KKL15447.1"/>
    </source>
</evidence>
<proteinExistence type="predicted"/>